<dbReference type="EMBL" id="VULT01000004">
    <property type="protein sequence ID" value="MSS16830.1"/>
    <property type="molecule type" value="Genomic_DNA"/>
</dbReference>
<feature type="compositionally biased region" description="Basic and acidic residues" evidence="1">
    <location>
        <begin position="118"/>
        <end position="136"/>
    </location>
</feature>
<comment type="caution">
    <text evidence="2">The sequence shown here is derived from an EMBL/GenBank/DDBJ whole genome shotgun (WGS) entry which is preliminary data.</text>
</comment>
<proteinExistence type="predicted"/>
<gene>
    <name evidence="2" type="ORF">FYJ29_03485</name>
</gene>
<dbReference type="InterPro" id="IPR025624">
    <property type="entry name" value="PcfK"/>
</dbReference>
<keyword evidence="3" id="KW-1185">Reference proteome</keyword>
<name>A0A6L5X920_9BACT</name>
<reference evidence="2 3" key="1">
    <citation type="submission" date="2019-08" db="EMBL/GenBank/DDBJ databases">
        <title>In-depth cultivation of the pig gut microbiome towards novel bacterial diversity and tailored functional studies.</title>
        <authorList>
            <person name="Wylensek D."/>
            <person name="Hitch T.C.A."/>
            <person name="Clavel T."/>
        </authorList>
    </citation>
    <scope>NUCLEOTIDE SEQUENCE [LARGE SCALE GENOMIC DNA]</scope>
    <source>
        <strain evidence="2 3">Oil-RF-744-WCA-WT-10</strain>
    </source>
</reference>
<evidence type="ECO:0000256" key="1">
    <source>
        <dbReference type="SAM" id="MobiDB-lite"/>
    </source>
</evidence>
<dbReference type="Proteomes" id="UP000483362">
    <property type="component" value="Unassembled WGS sequence"/>
</dbReference>
<protein>
    <submittedName>
        <fullName evidence="2">PcfK-like protein</fullName>
    </submittedName>
</protein>
<accession>A0A6L5X920</accession>
<feature type="region of interest" description="Disordered" evidence="1">
    <location>
        <begin position="118"/>
        <end position="151"/>
    </location>
</feature>
<dbReference type="Pfam" id="PF14058">
    <property type="entry name" value="PcfK"/>
    <property type="match status" value="1"/>
</dbReference>
<dbReference type="RefSeq" id="WP_154328294.1">
    <property type="nucleotide sequence ID" value="NZ_CP045696.1"/>
</dbReference>
<evidence type="ECO:0000313" key="2">
    <source>
        <dbReference type="EMBL" id="MSS16830.1"/>
    </source>
</evidence>
<dbReference type="AlphaFoldDB" id="A0A6L5X920"/>
<evidence type="ECO:0000313" key="3">
    <source>
        <dbReference type="Proteomes" id="UP000483362"/>
    </source>
</evidence>
<sequence length="151" mass="16995">MNSIEIFKKALKKYLDGRAQSDALFAQAYAKEGKTLDDCANFVICEIKKRAQNGSYAATDEEVYGLAVHYYDEDNVKVESAGGVQIVSNYQLTDQDKAELEAEAKEKAKESYLREAEEKAKKALEKKQEKERKKAAEQPAQPSLFGDLFNQ</sequence>
<organism evidence="2 3">
    <name type="scientific">Sodaliphilus pleomorphus</name>
    <dbReference type="NCBI Taxonomy" id="2606626"/>
    <lineage>
        <taxon>Bacteria</taxon>
        <taxon>Pseudomonadati</taxon>
        <taxon>Bacteroidota</taxon>
        <taxon>Bacteroidia</taxon>
        <taxon>Bacteroidales</taxon>
        <taxon>Muribaculaceae</taxon>
        <taxon>Sodaliphilus</taxon>
    </lineage>
</organism>